<dbReference type="EMBL" id="FTMN01000007">
    <property type="protein sequence ID" value="SIQ65759.1"/>
    <property type="molecule type" value="Genomic_DNA"/>
</dbReference>
<dbReference type="RefSeq" id="WP_076463805.1">
    <property type="nucleotide sequence ID" value="NZ_FTMN01000007.1"/>
</dbReference>
<dbReference type="PANTHER" id="PTHR43968">
    <property type="match status" value="1"/>
</dbReference>
<sequence>MENTVYIFAPTFSSFARSVMLCCEEKGIAYECGMAPEGSKITSKSPEHFAIHPWGKLPALFHEGQVLIETSSICRYLDARFEQTPLQPSSTFERALLDQYCAEIALYIDQALLRNIVLEFAFPKGENGAVRMEKVEAALPEARKALQRVDEMLGDNEFIHGQSYTLADALLTPILDYLAKVPVGPDLMEGTKAIDYLARMRQRPSARVLNTQ</sequence>
<evidence type="ECO:0000313" key="3">
    <source>
        <dbReference type="EMBL" id="SIQ65759.1"/>
    </source>
</evidence>
<accession>A0A1N6UJF0</accession>
<dbReference type="InterPro" id="IPR050983">
    <property type="entry name" value="GST_Omega/HSP26"/>
</dbReference>
<organism evidence="3 4">
    <name type="scientific">Marinobacterium stanieri</name>
    <dbReference type="NCBI Taxonomy" id="49186"/>
    <lineage>
        <taxon>Bacteria</taxon>
        <taxon>Pseudomonadati</taxon>
        <taxon>Pseudomonadota</taxon>
        <taxon>Gammaproteobacteria</taxon>
        <taxon>Oceanospirillales</taxon>
        <taxon>Oceanospirillaceae</taxon>
        <taxon>Marinobacterium</taxon>
    </lineage>
</organism>
<reference evidence="4" key="1">
    <citation type="submission" date="2017-01" db="EMBL/GenBank/DDBJ databases">
        <authorList>
            <person name="Varghese N."/>
            <person name="Submissions S."/>
        </authorList>
    </citation>
    <scope>NUCLEOTIDE SEQUENCE [LARGE SCALE GENOMIC DNA]</scope>
    <source>
        <strain evidence="4">DSM 7027</strain>
    </source>
</reference>
<dbReference type="InterPro" id="IPR010987">
    <property type="entry name" value="Glutathione-S-Trfase_C-like"/>
</dbReference>
<dbReference type="PANTHER" id="PTHR43968:SF6">
    <property type="entry name" value="GLUTATHIONE S-TRANSFERASE OMEGA"/>
    <property type="match status" value="1"/>
</dbReference>
<feature type="domain" description="GST C-terminal" evidence="2">
    <location>
        <begin position="90"/>
        <end position="212"/>
    </location>
</feature>
<dbReference type="SUPFAM" id="SSF47616">
    <property type="entry name" value="GST C-terminal domain-like"/>
    <property type="match status" value="1"/>
</dbReference>
<dbReference type="InterPro" id="IPR040079">
    <property type="entry name" value="Glutathione_S-Trfase"/>
</dbReference>
<dbReference type="Gene3D" id="1.20.1050.10">
    <property type="match status" value="1"/>
</dbReference>
<dbReference type="eggNOG" id="COG0625">
    <property type="taxonomic scope" value="Bacteria"/>
</dbReference>
<dbReference type="CDD" id="cd00299">
    <property type="entry name" value="GST_C_family"/>
    <property type="match status" value="1"/>
</dbReference>
<dbReference type="SUPFAM" id="SSF52833">
    <property type="entry name" value="Thioredoxin-like"/>
    <property type="match status" value="1"/>
</dbReference>
<dbReference type="Proteomes" id="UP000186895">
    <property type="component" value="Unassembled WGS sequence"/>
</dbReference>
<dbReference type="SFLD" id="SFLDS00019">
    <property type="entry name" value="Glutathione_Transferase_(cytos"/>
    <property type="match status" value="1"/>
</dbReference>
<dbReference type="Pfam" id="PF00043">
    <property type="entry name" value="GST_C"/>
    <property type="match status" value="1"/>
</dbReference>
<feature type="domain" description="GST N-terminal" evidence="1">
    <location>
        <begin position="3"/>
        <end position="85"/>
    </location>
</feature>
<dbReference type="PROSITE" id="PS50404">
    <property type="entry name" value="GST_NTER"/>
    <property type="match status" value="1"/>
</dbReference>
<keyword evidence="3" id="KW-0808">Transferase</keyword>
<dbReference type="AlphaFoldDB" id="A0A1N6UJF0"/>
<dbReference type="InterPro" id="IPR036249">
    <property type="entry name" value="Thioredoxin-like_sf"/>
</dbReference>
<evidence type="ECO:0000313" key="4">
    <source>
        <dbReference type="Proteomes" id="UP000186895"/>
    </source>
</evidence>
<name>A0A1N6UJF0_9GAMM</name>
<proteinExistence type="predicted"/>
<dbReference type="GO" id="GO:0005737">
    <property type="term" value="C:cytoplasm"/>
    <property type="evidence" value="ECO:0007669"/>
    <property type="project" value="TreeGrafter"/>
</dbReference>
<dbReference type="InterPro" id="IPR036282">
    <property type="entry name" value="Glutathione-S-Trfase_C_sf"/>
</dbReference>
<gene>
    <name evidence="3" type="ORF">SAMN05421647_10760</name>
</gene>
<dbReference type="Gene3D" id="3.40.30.10">
    <property type="entry name" value="Glutaredoxin"/>
    <property type="match status" value="1"/>
</dbReference>
<dbReference type="GO" id="GO:0016740">
    <property type="term" value="F:transferase activity"/>
    <property type="evidence" value="ECO:0007669"/>
    <property type="project" value="UniProtKB-KW"/>
</dbReference>
<dbReference type="InterPro" id="IPR004045">
    <property type="entry name" value="Glutathione_S-Trfase_N"/>
</dbReference>
<dbReference type="Pfam" id="PF13409">
    <property type="entry name" value="GST_N_2"/>
    <property type="match status" value="1"/>
</dbReference>
<evidence type="ECO:0000259" key="1">
    <source>
        <dbReference type="PROSITE" id="PS50404"/>
    </source>
</evidence>
<keyword evidence="4" id="KW-1185">Reference proteome</keyword>
<dbReference type="STRING" id="49186.SAMN05421647_10760"/>
<evidence type="ECO:0000259" key="2">
    <source>
        <dbReference type="PROSITE" id="PS50405"/>
    </source>
</evidence>
<dbReference type="SFLD" id="SFLDG00358">
    <property type="entry name" value="Main_(cytGST)"/>
    <property type="match status" value="1"/>
</dbReference>
<protein>
    <submittedName>
        <fullName evidence="3">Glutathione S-transferase</fullName>
    </submittedName>
</protein>
<dbReference type="InterPro" id="IPR004046">
    <property type="entry name" value="GST_C"/>
</dbReference>
<dbReference type="PROSITE" id="PS50405">
    <property type="entry name" value="GST_CTER"/>
    <property type="match status" value="1"/>
</dbReference>